<dbReference type="EMBL" id="JZWT02000005">
    <property type="protein sequence ID" value="MFB6490160.1"/>
    <property type="molecule type" value="Genomic_DNA"/>
</dbReference>
<organism evidence="1 2">
    <name type="scientific">Thermoproteus sp. AZ2</name>
    <dbReference type="NCBI Taxonomy" id="1609232"/>
    <lineage>
        <taxon>Archaea</taxon>
        <taxon>Thermoproteota</taxon>
        <taxon>Thermoprotei</taxon>
        <taxon>Thermoproteales</taxon>
        <taxon>Thermoproteaceae</taxon>
        <taxon>Thermoproteus</taxon>
    </lineage>
</organism>
<sequence>MDRKALTMLLWASALGVFGWFMAIYSIAAIYLSLNYSDILSALAALPGWIPSALFAAILLISASLLASAYAFKAANSPDLRTPQMLSGLGATLALALFVAASLSAALGAPAGLFVAFLLGFISLLVGTAGAGIGLVRIGDAVKSGVIKAAGIALIAGAFFSLLAFIAWLMAFAGAARARGRT</sequence>
<reference evidence="1" key="1">
    <citation type="submission" date="2024-07" db="EMBL/GenBank/DDBJ databases">
        <title>Metagenome and Metagenome-Assembled Genomes of Archaea from a hot spring from the geothermal field of Los Azufres, Mexico.</title>
        <authorList>
            <person name="Marin-Paredes R."/>
            <person name="Martinez-Romero E."/>
            <person name="Servin-Garciduenas L.E."/>
        </authorList>
    </citation>
    <scope>NUCLEOTIDE SEQUENCE</scope>
</reference>
<comment type="caution">
    <text evidence="1">The sequence shown here is derived from an EMBL/GenBank/DDBJ whole genome shotgun (WGS) entry which is preliminary data.</text>
</comment>
<name>A0ACC6UZK5_9CREN</name>
<accession>A0ACC6UZK5</accession>
<protein>
    <submittedName>
        <fullName evidence="1">Uncharacterized protein</fullName>
    </submittedName>
</protein>
<gene>
    <name evidence="1" type="ORF">TU35_002745</name>
</gene>
<proteinExistence type="predicted"/>
<dbReference type="Proteomes" id="UP000033636">
    <property type="component" value="Unassembled WGS sequence"/>
</dbReference>
<evidence type="ECO:0000313" key="2">
    <source>
        <dbReference type="Proteomes" id="UP000033636"/>
    </source>
</evidence>
<evidence type="ECO:0000313" key="1">
    <source>
        <dbReference type="EMBL" id="MFB6490160.1"/>
    </source>
</evidence>